<protein>
    <submittedName>
        <fullName evidence="1">Uncharacterized protein</fullName>
    </submittedName>
</protein>
<dbReference type="Proteomes" id="UP000594638">
    <property type="component" value="Unassembled WGS sequence"/>
</dbReference>
<comment type="caution">
    <text evidence="1">The sequence shown here is derived from an EMBL/GenBank/DDBJ whole genome shotgun (WGS) entry which is preliminary data.</text>
</comment>
<proteinExistence type="predicted"/>
<name>A0A8S0RBZ5_OLEEU</name>
<dbReference type="SUPFAM" id="SSF50630">
    <property type="entry name" value="Acid proteases"/>
    <property type="match status" value="1"/>
</dbReference>
<dbReference type="Gramene" id="OE9A110975T1">
    <property type="protein sequence ID" value="OE9A110975C1"/>
    <property type="gene ID" value="OE9A110975"/>
</dbReference>
<dbReference type="Pfam" id="PF08284">
    <property type="entry name" value="RVP_2"/>
    <property type="match status" value="1"/>
</dbReference>
<dbReference type="CDD" id="cd00303">
    <property type="entry name" value="retropepsin_like"/>
    <property type="match status" value="1"/>
</dbReference>
<dbReference type="AlphaFoldDB" id="A0A8S0RBZ5"/>
<evidence type="ECO:0000313" key="1">
    <source>
        <dbReference type="EMBL" id="CAA2976827.1"/>
    </source>
</evidence>
<reference evidence="1 2" key="1">
    <citation type="submission" date="2019-12" db="EMBL/GenBank/DDBJ databases">
        <authorList>
            <person name="Alioto T."/>
            <person name="Alioto T."/>
            <person name="Gomez Garrido J."/>
        </authorList>
    </citation>
    <scope>NUCLEOTIDE SEQUENCE [LARGE SCALE GENOMIC DNA]</scope>
</reference>
<accession>A0A8S0RBZ5</accession>
<gene>
    <name evidence="1" type="ORF">OLEA9_A110975</name>
</gene>
<dbReference type="Gene3D" id="2.40.70.10">
    <property type="entry name" value="Acid Proteases"/>
    <property type="match status" value="1"/>
</dbReference>
<sequence length="103" mass="11764">MMEISIYVLMGRNMAKIIRLLGMIKKRKVSIWIDSGSTHSFIDEEFVQSINYKIQPAKPTSVTVAGGEKLISKGVCNPLVWKMQNLEFQYQLMVFLVSMHLAI</sequence>
<dbReference type="InterPro" id="IPR021109">
    <property type="entry name" value="Peptidase_aspartic_dom_sf"/>
</dbReference>
<dbReference type="EMBL" id="CACTIH010002568">
    <property type="protein sequence ID" value="CAA2976827.1"/>
    <property type="molecule type" value="Genomic_DNA"/>
</dbReference>
<evidence type="ECO:0000313" key="2">
    <source>
        <dbReference type="Proteomes" id="UP000594638"/>
    </source>
</evidence>
<dbReference type="OrthoDB" id="913707at2759"/>
<keyword evidence="2" id="KW-1185">Reference proteome</keyword>
<organism evidence="1 2">
    <name type="scientific">Olea europaea subsp. europaea</name>
    <dbReference type="NCBI Taxonomy" id="158383"/>
    <lineage>
        <taxon>Eukaryota</taxon>
        <taxon>Viridiplantae</taxon>
        <taxon>Streptophyta</taxon>
        <taxon>Embryophyta</taxon>
        <taxon>Tracheophyta</taxon>
        <taxon>Spermatophyta</taxon>
        <taxon>Magnoliopsida</taxon>
        <taxon>eudicotyledons</taxon>
        <taxon>Gunneridae</taxon>
        <taxon>Pentapetalae</taxon>
        <taxon>asterids</taxon>
        <taxon>lamiids</taxon>
        <taxon>Lamiales</taxon>
        <taxon>Oleaceae</taxon>
        <taxon>Oleeae</taxon>
        <taxon>Olea</taxon>
    </lineage>
</organism>